<dbReference type="SUPFAM" id="SSF53474">
    <property type="entry name" value="alpha/beta-Hydrolases"/>
    <property type="match status" value="1"/>
</dbReference>
<dbReference type="InterPro" id="IPR000073">
    <property type="entry name" value="AB_hydrolase_1"/>
</dbReference>
<reference evidence="2" key="1">
    <citation type="journal article" date="2020" name="Stud. Mycol.">
        <title>101 Dothideomycetes genomes: a test case for predicting lifestyles and emergence of pathogens.</title>
        <authorList>
            <person name="Haridas S."/>
            <person name="Albert R."/>
            <person name="Binder M."/>
            <person name="Bloem J."/>
            <person name="Labutti K."/>
            <person name="Salamov A."/>
            <person name="Andreopoulos B."/>
            <person name="Baker S."/>
            <person name="Barry K."/>
            <person name="Bills G."/>
            <person name="Bluhm B."/>
            <person name="Cannon C."/>
            <person name="Castanera R."/>
            <person name="Culley D."/>
            <person name="Daum C."/>
            <person name="Ezra D."/>
            <person name="Gonzalez J."/>
            <person name="Henrissat B."/>
            <person name="Kuo A."/>
            <person name="Liang C."/>
            <person name="Lipzen A."/>
            <person name="Lutzoni F."/>
            <person name="Magnuson J."/>
            <person name="Mondo S."/>
            <person name="Nolan M."/>
            <person name="Ohm R."/>
            <person name="Pangilinan J."/>
            <person name="Park H.-J."/>
            <person name="Ramirez L."/>
            <person name="Alfaro M."/>
            <person name="Sun H."/>
            <person name="Tritt A."/>
            <person name="Yoshinaga Y."/>
            <person name="Zwiers L.-H."/>
            <person name="Turgeon B."/>
            <person name="Goodwin S."/>
            <person name="Spatafora J."/>
            <person name="Crous P."/>
            <person name="Grigoriev I."/>
        </authorList>
    </citation>
    <scope>NUCLEOTIDE SEQUENCE</scope>
    <source>
        <strain evidence="2">CBS 121410</strain>
    </source>
</reference>
<evidence type="ECO:0000259" key="1">
    <source>
        <dbReference type="Pfam" id="PF12697"/>
    </source>
</evidence>
<dbReference type="PANTHER" id="PTHR37017">
    <property type="entry name" value="AB HYDROLASE-1 DOMAIN-CONTAINING PROTEIN-RELATED"/>
    <property type="match status" value="1"/>
</dbReference>
<dbReference type="AlphaFoldDB" id="A0A9P4HT81"/>
<evidence type="ECO:0000313" key="2">
    <source>
        <dbReference type="EMBL" id="KAF2086006.1"/>
    </source>
</evidence>
<dbReference type="PANTHER" id="PTHR37017:SF11">
    <property type="entry name" value="ESTERASE_LIPASE_THIOESTERASE DOMAIN-CONTAINING PROTEIN"/>
    <property type="match status" value="1"/>
</dbReference>
<gene>
    <name evidence="2" type="ORF">K490DRAFT_45505</name>
</gene>
<comment type="caution">
    <text evidence="2">The sequence shown here is derived from an EMBL/GenBank/DDBJ whole genome shotgun (WGS) entry which is preliminary data.</text>
</comment>
<evidence type="ECO:0000313" key="3">
    <source>
        <dbReference type="Proteomes" id="UP000799776"/>
    </source>
</evidence>
<dbReference type="InterPro" id="IPR029058">
    <property type="entry name" value="AB_hydrolase_fold"/>
</dbReference>
<sequence length="271" mass="29324">MSSESSSTPNDHSFTPTKPTILLISGAYHTPTHYAPLLSLLSSHGYPTLCPSLPTCNNAIPPTARFSDDVDLIRSVLTDLVEKEGKDVVVIAHSYGGAVAVEGVGGFGKGVRQRERRGERGGVAGVVFLCAFVPEKCEIFGEWARKGDVGAPPKYVVFEDGVTRITDPIPMFYDDLDTATAQQFSEKLVVHSLLAWAEPITQEAWKEIPSTYLVCRNDKAIPVARQVEMTEVASGEGADMVVEWCDAAHSPFASVPGFVVEVLERAVARMD</sequence>
<dbReference type="Gene3D" id="3.40.50.1820">
    <property type="entry name" value="alpha/beta hydrolase"/>
    <property type="match status" value="1"/>
</dbReference>
<accession>A0A9P4HT81</accession>
<name>A0A9P4HT81_9PEZI</name>
<dbReference type="Pfam" id="PF12697">
    <property type="entry name" value="Abhydrolase_6"/>
    <property type="match status" value="1"/>
</dbReference>
<dbReference type="InterPro" id="IPR052897">
    <property type="entry name" value="Sec-Metab_Biosynth_Hydrolase"/>
</dbReference>
<organism evidence="2 3">
    <name type="scientific">Saccharata proteae CBS 121410</name>
    <dbReference type="NCBI Taxonomy" id="1314787"/>
    <lineage>
        <taxon>Eukaryota</taxon>
        <taxon>Fungi</taxon>
        <taxon>Dikarya</taxon>
        <taxon>Ascomycota</taxon>
        <taxon>Pezizomycotina</taxon>
        <taxon>Dothideomycetes</taxon>
        <taxon>Dothideomycetes incertae sedis</taxon>
        <taxon>Botryosphaeriales</taxon>
        <taxon>Saccharataceae</taxon>
        <taxon>Saccharata</taxon>
    </lineage>
</organism>
<dbReference type="Proteomes" id="UP000799776">
    <property type="component" value="Unassembled WGS sequence"/>
</dbReference>
<keyword evidence="3" id="KW-1185">Reference proteome</keyword>
<dbReference type="OrthoDB" id="1263307at2759"/>
<dbReference type="EMBL" id="ML978727">
    <property type="protein sequence ID" value="KAF2086006.1"/>
    <property type="molecule type" value="Genomic_DNA"/>
</dbReference>
<feature type="domain" description="AB hydrolase-1" evidence="1">
    <location>
        <begin position="21"/>
        <end position="261"/>
    </location>
</feature>
<proteinExistence type="predicted"/>
<protein>
    <submittedName>
        <fullName evidence="2">Alpha/beta-hydrolase</fullName>
    </submittedName>
</protein>